<dbReference type="AlphaFoldDB" id="A0A6L3V7K9"/>
<accession>A0A6L3V7K9</accession>
<comment type="caution">
    <text evidence="2">The sequence shown here is derived from an EMBL/GenBank/DDBJ whole genome shotgun (WGS) entry which is preliminary data.</text>
</comment>
<keyword evidence="1" id="KW-0812">Transmembrane</keyword>
<dbReference type="InterPro" id="IPR025671">
    <property type="entry name" value="HXXEE"/>
</dbReference>
<feature type="transmembrane region" description="Helical" evidence="1">
    <location>
        <begin position="148"/>
        <end position="173"/>
    </location>
</feature>
<keyword evidence="3" id="KW-1185">Reference proteome</keyword>
<dbReference type="OrthoDB" id="5195477at2"/>
<feature type="transmembrane region" description="Helical" evidence="1">
    <location>
        <begin position="61"/>
        <end position="81"/>
    </location>
</feature>
<feature type="transmembrane region" description="Helical" evidence="1">
    <location>
        <begin position="93"/>
        <end position="111"/>
    </location>
</feature>
<sequence length="177" mass="20535">MEQWLDVQTLIWLFPIMFILHDFEEIIMVEKWMKQNSDVIYERLPRKIADRVIKQFSMTTAQFAVAVLVIFLFVASSTIMANQFVIQGSLGNIHIFTIITLTFFLHSFIHIGQSIFLRSITPGLLTSMIIIIPYSLVLYKALLLNEVLTWKIFFACLPFVFLIIPIALLAHWIGKKV</sequence>
<evidence type="ECO:0000313" key="3">
    <source>
        <dbReference type="Proteomes" id="UP000481030"/>
    </source>
</evidence>
<name>A0A6L3V7K9_9BACI</name>
<proteinExistence type="predicted"/>
<gene>
    <name evidence="2" type="ORF">F7731_12090</name>
</gene>
<keyword evidence="1" id="KW-1133">Transmembrane helix</keyword>
<protein>
    <submittedName>
        <fullName evidence="2">HXXEE domain-containing protein</fullName>
    </submittedName>
</protein>
<evidence type="ECO:0000256" key="1">
    <source>
        <dbReference type="SAM" id="Phobius"/>
    </source>
</evidence>
<evidence type="ECO:0000313" key="2">
    <source>
        <dbReference type="EMBL" id="KAB2336230.1"/>
    </source>
</evidence>
<dbReference type="Proteomes" id="UP000481030">
    <property type="component" value="Unassembled WGS sequence"/>
</dbReference>
<dbReference type="RefSeq" id="WP_151535033.1">
    <property type="nucleotide sequence ID" value="NZ_WBOS01000004.1"/>
</dbReference>
<feature type="transmembrane region" description="Helical" evidence="1">
    <location>
        <begin position="123"/>
        <end position="142"/>
    </location>
</feature>
<keyword evidence="1" id="KW-0472">Membrane</keyword>
<reference evidence="2 3" key="1">
    <citation type="journal article" date="2016" name="Antonie Van Leeuwenhoek">
        <title>Bacillus depressus sp. nov., isolated from soil of a sunflower field.</title>
        <authorList>
            <person name="Wei X."/>
            <person name="Xin D."/>
            <person name="Xin Y."/>
            <person name="Zhang H."/>
            <person name="Wang T."/>
            <person name="Zhang J."/>
        </authorList>
    </citation>
    <scope>NUCLEOTIDE SEQUENCE [LARGE SCALE GENOMIC DNA]</scope>
    <source>
        <strain evidence="2 3">BZ1</strain>
    </source>
</reference>
<organism evidence="2 3">
    <name type="scientific">Cytobacillus depressus</name>
    <dbReference type="NCBI Taxonomy" id="1602942"/>
    <lineage>
        <taxon>Bacteria</taxon>
        <taxon>Bacillati</taxon>
        <taxon>Bacillota</taxon>
        <taxon>Bacilli</taxon>
        <taxon>Bacillales</taxon>
        <taxon>Bacillaceae</taxon>
        <taxon>Cytobacillus</taxon>
    </lineage>
</organism>
<dbReference type="Pfam" id="PF13787">
    <property type="entry name" value="HXXEE"/>
    <property type="match status" value="1"/>
</dbReference>
<dbReference type="EMBL" id="WBOS01000004">
    <property type="protein sequence ID" value="KAB2336230.1"/>
    <property type="molecule type" value="Genomic_DNA"/>
</dbReference>